<keyword evidence="6" id="KW-1185">Reference proteome</keyword>
<dbReference type="RefSeq" id="WP_103313938.1">
    <property type="nucleotide sequence ID" value="NZ_PPPD01000003.1"/>
</dbReference>
<keyword evidence="2" id="KW-0808">Transferase</keyword>
<dbReference type="Proteomes" id="UP000236379">
    <property type="component" value="Unassembled WGS sequence"/>
</dbReference>
<evidence type="ECO:0000313" key="5">
    <source>
        <dbReference type="EMBL" id="PNY79425.1"/>
    </source>
</evidence>
<gene>
    <name evidence="5" type="ORF">CVO96_18460</name>
</gene>
<dbReference type="PANTHER" id="PTHR20961">
    <property type="entry name" value="GLYCOSYLTRANSFERASE"/>
    <property type="match status" value="1"/>
</dbReference>
<keyword evidence="1" id="KW-0328">Glycosyltransferase</keyword>
<evidence type="ECO:0000256" key="3">
    <source>
        <dbReference type="ARBA" id="ARBA00023180"/>
    </source>
</evidence>
<evidence type="ECO:0000313" key="6">
    <source>
        <dbReference type="Proteomes" id="UP000236379"/>
    </source>
</evidence>
<feature type="domain" description="Glycosyltransferase 61 catalytic" evidence="4">
    <location>
        <begin position="148"/>
        <end position="318"/>
    </location>
</feature>
<accession>A0A2K3USB0</accession>
<dbReference type="EMBL" id="PPPD01000003">
    <property type="protein sequence ID" value="PNY79425.1"/>
    <property type="molecule type" value="Genomic_DNA"/>
</dbReference>
<dbReference type="Pfam" id="PF04577">
    <property type="entry name" value="Glyco_transf_61"/>
    <property type="match status" value="1"/>
</dbReference>
<dbReference type="OrthoDB" id="9770347at2"/>
<proteinExistence type="predicted"/>
<evidence type="ECO:0000256" key="2">
    <source>
        <dbReference type="ARBA" id="ARBA00022679"/>
    </source>
</evidence>
<comment type="caution">
    <text evidence="5">The sequence shown here is derived from an EMBL/GenBank/DDBJ whole genome shotgun (WGS) entry which is preliminary data.</text>
</comment>
<organism evidence="5 6">
    <name type="scientific">Deinococcus koreensis</name>
    <dbReference type="NCBI Taxonomy" id="2054903"/>
    <lineage>
        <taxon>Bacteria</taxon>
        <taxon>Thermotogati</taxon>
        <taxon>Deinococcota</taxon>
        <taxon>Deinococci</taxon>
        <taxon>Deinococcales</taxon>
        <taxon>Deinococcaceae</taxon>
        <taxon>Deinococcus</taxon>
    </lineage>
</organism>
<reference evidence="5 6" key="1">
    <citation type="submission" date="2018-01" db="EMBL/GenBank/DDBJ databases">
        <title>Deinococcus koreensis sp. nov., a radiation-resistant bacterium isolated from river water.</title>
        <authorList>
            <person name="Choi A."/>
        </authorList>
    </citation>
    <scope>NUCLEOTIDE SEQUENCE [LARGE SCALE GENOMIC DNA]</scope>
    <source>
        <strain evidence="5 6">SJW1-2</strain>
    </source>
</reference>
<evidence type="ECO:0000256" key="1">
    <source>
        <dbReference type="ARBA" id="ARBA00022676"/>
    </source>
</evidence>
<dbReference type="AlphaFoldDB" id="A0A2K3USB0"/>
<sequence>MSRSLARLRLRLAATLRRRLLGPVVGRLPQAVMRSVAEHSLRPSLAAHLAAVGPGEEASLEHYGFPADYPPAFRRDKAFDPLPMLTLHDVCVSPSSGLVWLPGGELLQESVGSLNSLLMHPVWQEELLGPVTVLGAGPPVIVHPTAAYYHWLLEILPNTLHLLRAWPGARVLTQSRPPRFVTDGLAHVLGQATDQVVRAEGPVRVSQLQLRPREEFSGFVRTADRQILRAAFQDVLDSAAPDASGALYISRAHTPRRAVCNEPALEQALAARGVTVIYAEQLGLTEQVRLFAGATAVVALHGAGLANLVWCRPGTRVLEVFPEGVFNDCYARLAFSQQLDYTYLRLESPEVPVNAVVTAVHDWIEPRSRLPAD</sequence>
<dbReference type="InterPro" id="IPR007657">
    <property type="entry name" value="Glycosyltransferase_61"/>
</dbReference>
<name>A0A2K3USB0_9DEIO</name>
<dbReference type="GO" id="GO:0016757">
    <property type="term" value="F:glycosyltransferase activity"/>
    <property type="evidence" value="ECO:0007669"/>
    <property type="project" value="UniProtKB-KW"/>
</dbReference>
<dbReference type="InterPro" id="IPR049625">
    <property type="entry name" value="Glyco_transf_61_cat"/>
</dbReference>
<protein>
    <recommendedName>
        <fullName evidence="4">Glycosyltransferase 61 catalytic domain-containing protein</fullName>
    </recommendedName>
</protein>
<keyword evidence="3" id="KW-0325">Glycoprotein</keyword>
<evidence type="ECO:0000259" key="4">
    <source>
        <dbReference type="Pfam" id="PF04577"/>
    </source>
</evidence>